<keyword evidence="5 14" id="KW-0552">Olfaction</keyword>
<organism evidence="16 17">
    <name type="scientific">Latimeria chalumnae</name>
    <name type="common">Coelacanth</name>
    <dbReference type="NCBI Taxonomy" id="7897"/>
    <lineage>
        <taxon>Eukaryota</taxon>
        <taxon>Metazoa</taxon>
        <taxon>Chordata</taxon>
        <taxon>Craniata</taxon>
        <taxon>Vertebrata</taxon>
        <taxon>Euteleostomi</taxon>
        <taxon>Coelacanthiformes</taxon>
        <taxon>Coelacanthidae</taxon>
        <taxon>Latimeria</taxon>
    </lineage>
</organism>
<protein>
    <recommendedName>
        <fullName evidence="14">Olfactory receptor</fullName>
    </recommendedName>
</protein>
<keyword evidence="2 14" id="KW-1003">Cell membrane</keyword>
<feature type="transmembrane region" description="Helical" evidence="14">
    <location>
        <begin position="58"/>
        <end position="80"/>
    </location>
</feature>
<dbReference type="Proteomes" id="UP000008672">
    <property type="component" value="Unassembled WGS sequence"/>
</dbReference>
<dbReference type="AlphaFoldDB" id="H3ACX6"/>
<dbReference type="PROSITE" id="PS00237">
    <property type="entry name" value="G_PROTEIN_RECEP_F1_1"/>
    <property type="match status" value="1"/>
</dbReference>
<dbReference type="GO" id="GO:0005549">
    <property type="term" value="F:odorant binding"/>
    <property type="evidence" value="ECO:0007669"/>
    <property type="project" value="TreeGrafter"/>
</dbReference>
<keyword evidence="6 14" id="KW-1133">Transmembrane helix</keyword>
<keyword evidence="12 13" id="KW-0807">Transducer</keyword>
<dbReference type="InParanoid" id="H3ACX6"/>
<dbReference type="PANTHER" id="PTHR26451">
    <property type="entry name" value="G_PROTEIN_RECEP_F1_2 DOMAIN-CONTAINING PROTEIN"/>
    <property type="match status" value="1"/>
</dbReference>
<reference evidence="16" key="3">
    <citation type="submission" date="2025-09" db="UniProtKB">
        <authorList>
            <consortium name="Ensembl"/>
        </authorList>
    </citation>
    <scope>IDENTIFICATION</scope>
</reference>
<accession>H3ACX6</accession>
<keyword evidence="8 14" id="KW-0472">Membrane</keyword>
<feature type="transmembrane region" description="Helical" evidence="14">
    <location>
        <begin position="273"/>
        <end position="291"/>
    </location>
</feature>
<sequence>MENNSDFSTFIMTGFGEMENMKYLYSLCTLLGYLIILSLNLLLIVVIALEESLHKPMYILICNLAVNGIYGSTAFFPKLIADLLSDIHTISRAGCLTQVFFVRTSTGVEITILAVMAYDRYVCICNPLRYTSIMTYSVLSKLLAVMWIHPLLVFVIVLMFTERLPLCGSVIHKIYCDNWSIVNLSCVDTSVNNIVGIFAVVLVIGLPVVFILISYILILQESIRVSKEAQGKAIQTCSTHIIAFLSFVFTFLFEVTQHRFDIRNVPHSLRVIMSVQYLIIPPLLNPIIYGVRTREIKIKIIKLLKKRV</sequence>
<dbReference type="Gene3D" id="1.20.1070.10">
    <property type="entry name" value="Rhodopsin 7-helix transmembrane proteins"/>
    <property type="match status" value="1"/>
</dbReference>
<evidence type="ECO:0000256" key="10">
    <source>
        <dbReference type="ARBA" id="ARBA00023170"/>
    </source>
</evidence>
<evidence type="ECO:0000256" key="2">
    <source>
        <dbReference type="ARBA" id="ARBA00022475"/>
    </source>
</evidence>
<dbReference type="Ensembl" id="ENSLACT00000007560.1">
    <property type="protein sequence ID" value="ENSLACP00000007497.1"/>
    <property type="gene ID" value="ENSLACG00000006646.1"/>
</dbReference>
<dbReference type="FunFam" id="1.20.1070.10:FF:000024">
    <property type="entry name" value="Olfactory receptor"/>
    <property type="match status" value="1"/>
</dbReference>
<dbReference type="PROSITE" id="PS50262">
    <property type="entry name" value="G_PROTEIN_RECEP_F1_2"/>
    <property type="match status" value="1"/>
</dbReference>
<dbReference type="FunCoup" id="H3ACX6">
    <property type="interactions" value="499"/>
</dbReference>
<gene>
    <name evidence="16" type="primary">LOC102351278</name>
</gene>
<feature type="transmembrane region" description="Helical" evidence="14">
    <location>
        <begin position="194"/>
        <end position="219"/>
    </location>
</feature>
<evidence type="ECO:0000256" key="9">
    <source>
        <dbReference type="ARBA" id="ARBA00023157"/>
    </source>
</evidence>
<feature type="transmembrane region" description="Helical" evidence="14">
    <location>
        <begin position="100"/>
        <end position="118"/>
    </location>
</feature>
<dbReference type="SUPFAM" id="SSF81321">
    <property type="entry name" value="Family A G protein-coupled receptor-like"/>
    <property type="match status" value="1"/>
</dbReference>
<dbReference type="GO" id="GO:0004930">
    <property type="term" value="F:G protein-coupled receptor activity"/>
    <property type="evidence" value="ECO:0007669"/>
    <property type="project" value="UniProtKB-KW"/>
</dbReference>
<dbReference type="OMA" id="MFICALS"/>
<evidence type="ECO:0000256" key="4">
    <source>
        <dbReference type="ARBA" id="ARBA00022692"/>
    </source>
</evidence>
<evidence type="ECO:0000256" key="8">
    <source>
        <dbReference type="ARBA" id="ARBA00023136"/>
    </source>
</evidence>
<feature type="domain" description="G-protein coupled receptors family 1 profile" evidence="15">
    <location>
        <begin position="39"/>
        <end position="289"/>
    </location>
</feature>
<feature type="transmembrane region" description="Helical" evidence="14">
    <location>
        <begin position="23"/>
        <end position="46"/>
    </location>
</feature>
<evidence type="ECO:0000256" key="11">
    <source>
        <dbReference type="ARBA" id="ARBA00023180"/>
    </source>
</evidence>
<evidence type="ECO:0000256" key="14">
    <source>
        <dbReference type="RuleBase" id="RU363047"/>
    </source>
</evidence>
<comment type="similarity">
    <text evidence="13">Belongs to the G-protein coupled receptor 1 family.</text>
</comment>
<reference evidence="16" key="2">
    <citation type="submission" date="2025-08" db="UniProtKB">
        <authorList>
            <consortium name="Ensembl"/>
        </authorList>
    </citation>
    <scope>IDENTIFICATION</scope>
</reference>
<dbReference type="EMBL" id="AFYH01210812">
    <property type="status" value="NOT_ANNOTATED_CDS"/>
    <property type="molecule type" value="Genomic_DNA"/>
</dbReference>
<evidence type="ECO:0000256" key="3">
    <source>
        <dbReference type="ARBA" id="ARBA00022606"/>
    </source>
</evidence>
<keyword evidence="7 13" id="KW-0297">G-protein coupled receptor</keyword>
<feature type="transmembrane region" description="Helical" evidence="14">
    <location>
        <begin position="138"/>
        <end position="160"/>
    </location>
</feature>
<dbReference type="GO" id="GO:0004984">
    <property type="term" value="F:olfactory receptor activity"/>
    <property type="evidence" value="ECO:0007669"/>
    <property type="project" value="InterPro"/>
</dbReference>
<proteinExistence type="inferred from homology"/>
<comment type="subcellular location">
    <subcellularLocation>
        <location evidence="1 14">Cell membrane</location>
        <topology evidence="1 14">Multi-pass membrane protein</topology>
    </subcellularLocation>
</comment>
<evidence type="ECO:0000256" key="13">
    <source>
        <dbReference type="RuleBase" id="RU000688"/>
    </source>
</evidence>
<dbReference type="PRINTS" id="PR00237">
    <property type="entry name" value="GPCRRHODOPSN"/>
</dbReference>
<feature type="transmembrane region" description="Helical" evidence="14">
    <location>
        <begin position="231"/>
        <end position="253"/>
    </location>
</feature>
<dbReference type="InterPro" id="IPR000276">
    <property type="entry name" value="GPCR_Rhodpsn"/>
</dbReference>
<evidence type="ECO:0000313" key="16">
    <source>
        <dbReference type="Ensembl" id="ENSLACP00000007497.1"/>
    </source>
</evidence>
<dbReference type="PANTHER" id="PTHR26451:SF860">
    <property type="entry name" value="ODORANT RECEPTOR-RELATED"/>
    <property type="match status" value="1"/>
</dbReference>
<evidence type="ECO:0000256" key="5">
    <source>
        <dbReference type="ARBA" id="ARBA00022725"/>
    </source>
</evidence>
<keyword evidence="3 14" id="KW-0716">Sensory transduction</keyword>
<dbReference type="GO" id="GO:0005886">
    <property type="term" value="C:plasma membrane"/>
    <property type="evidence" value="ECO:0007669"/>
    <property type="project" value="UniProtKB-SubCell"/>
</dbReference>
<evidence type="ECO:0000259" key="15">
    <source>
        <dbReference type="PROSITE" id="PS50262"/>
    </source>
</evidence>
<evidence type="ECO:0000256" key="1">
    <source>
        <dbReference type="ARBA" id="ARBA00004651"/>
    </source>
</evidence>
<dbReference type="InterPro" id="IPR052921">
    <property type="entry name" value="GPCR1_Superfamily_Member"/>
</dbReference>
<evidence type="ECO:0000256" key="6">
    <source>
        <dbReference type="ARBA" id="ARBA00022989"/>
    </source>
</evidence>
<dbReference type="GeneTree" id="ENSGT01030000234640"/>
<evidence type="ECO:0000256" key="7">
    <source>
        <dbReference type="ARBA" id="ARBA00023040"/>
    </source>
</evidence>
<keyword evidence="10 13" id="KW-0675">Receptor</keyword>
<name>H3ACX6_LATCH</name>
<keyword evidence="17" id="KW-1185">Reference proteome</keyword>
<reference evidence="17" key="1">
    <citation type="submission" date="2011-08" db="EMBL/GenBank/DDBJ databases">
        <title>The draft genome of Latimeria chalumnae.</title>
        <authorList>
            <person name="Di Palma F."/>
            <person name="Alfoldi J."/>
            <person name="Johnson J."/>
            <person name="Berlin A."/>
            <person name="Gnerre S."/>
            <person name="Jaffe D."/>
            <person name="MacCallum I."/>
            <person name="Young S."/>
            <person name="Walker B.J."/>
            <person name="Lander E."/>
            <person name="Lindblad-Toh K."/>
        </authorList>
    </citation>
    <scope>NUCLEOTIDE SEQUENCE [LARGE SCALE GENOMIC DNA]</scope>
    <source>
        <strain evidence="17">Wild caught</strain>
    </source>
</reference>
<dbReference type="Pfam" id="PF13853">
    <property type="entry name" value="7tm_4"/>
    <property type="match status" value="1"/>
</dbReference>
<evidence type="ECO:0000256" key="12">
    <source>
        <dbReference type="ARBA" id="ARBA00023224"/>
    </source>
</evidence>
<evidence type="ECO:0000313" key="17">
    <source>
        <dbReference type="Proteomes" id="UP000008672"/>
    </source>
</evidence>
<dbReference type="HOGENOM" id="CLU_012526_0_1_1"/>
<dbReference type="InterPro" id="IPR017452">
    <property type="entry name" value="GPCR_Rhodpsn_7TM"/>
</dbReference>
<keyword evidence="11" id="KW-0325">Glycoprotein</keyword>
<keyword evidence="9" id="KW-1015">Disulfide bond</keyword>
<keyword evidence="4 13" id="KW-0812">Transmembrane</keyword>
<dbReference type="PRINTS" id="PR00245">
    <property type="entry name" value="OLFACTORYR"/>
</dbReference>
<dbReference type="eggNOG" id="ENOG502QVH7">
    <property type="taxonomic scope" value="Eukaryota"/>
</dbReference>
<dbReference type="InterPro" id="IPR000725">
    <property type="entry name" value="Olfact_rcpt"/>
</dbReference>